<feature type="region of interest" description="Disordered" evidence="1">
    <location>
        <begin position="80"/>
        <end position="109"/>
    </location>
</feature>
<dbReference type="EMBL" id="JACCJB010000012">
    <property type="protein sequence ID" value="KAF6222325.1"/>
    <property type="molecule type" value="Genomic_DNA"/>
</dbReference>
<dbReference type="Proteomes" id="UP000593566">
    <property type="component" value="Unassembled WGS sequence"/>
</dbReference>
<feature type="compositionally biased region" description="Pro residues" evidence="1">
    <location>
        <begin position="141"/>
        <end position="152"/>
    </location>
</feature>
<proteinExistence type="predicted"/>
<reference evidence="2 3" key="1">
    <citation type="journal article" date="2020" name="Genomics">
        <title>Complete, high-quality genomes from long-read metagenomic sequencing of two wolf lichen thalli reveals enigmatic genome architecture.</title>
        <authorList>
            <person name="McKenzie S.K."/>
            <person name="Walston R.F."/>
            <person name="Allen J.L."/>
        </authorList>
    </citation>
    <scope>NUCLEOTIDE SEQUENCE [LARGE SCALE GENOMIC DNA]</scope>
    <source>
        <strain evidence="2">WasteWater1</strain>
    </source>
</reference>
<dbReference type="RefSeq" id="XP_037151760.1">
    <property type="nucleotide sequence ID" value="XM_037292341.1"/>
</dbReference>
<sequence>MELNHLILNTHGETISSQPAVTVLTAGAMFPLIVQITRCIPNLRIIPEHVRNREALAAKDDGPIRESRMQAVMIPRKPIDTVKDAPDSSTAAVPESRARESGALVPSGSQSRMLAVVIPKKSVTPPDVPMPVLPVKQLPGPPQPCLLLPPPGDTSGKFGNGKEA</sequence>
<evidence type="ECO:0000313" key="3">
    <source>
        <dbReference type="Proteomes" id="UP000593566"/>
    </source>
</evidence>
<evidence type="ECO:0000256" key="1">
    <source>
        <dbReference type="SAM" id="MobiDB-lite"/>
    </source>
</evidence>
<gene>
    <name evidence="2" type="ORF">HO133_001411</name>
</gene>
<accession>A0A8H6CFC0</accession>
<dbReference type="GeneID" id="59329827"/>
<dbReference type="AlphaFoldDB" id="A0A8H6CFC0"/>
<feature type="region of interest" description="Disordered" evidence="1">
    <location>
        <begin position="141"/>
        <end position="164"/>
    </location>
</feature>
<comment type="caution">
    <text evidence="2">The sequence shown here is derived from an EMBL/GenBank/DDBJ whole genome shotgun (WGS) entry which is preliminary data.</text>
</comment>
<keyword evidence="3" id="KW-1185">Reference proteome</keyword>
<evidence type="ECO:0000313" key="2">
    <source>
        <dbReference type="EMBL" id="KAF6222325.1"/>
    </source>
</evidence>
<organism evidence="2 3">
    <name type="scientific">Letharia lupina</name>
    <dbReference type="NCBI Taxonomy" id="560253"/>
    <lineage>
        <taxon>Eukaryota</taxon>
        <taxon>Fungi</taxon>
        <taxon>Dikarya</taxon>
        <taxon>Ascomycota</taxon>
        <taxon>Pezizomycotina</taxon>
        <taxon>Lecanoromycetes</taxon>
        <taxon>OSLEUM clade</taxon>
        <taxon>Lecanoromycetidae</taxon>
        <taxon>Lecanorales</taxon>
        <taxon>Lecanorineae</taxon>
        <taxon>Parmeliaceae</taxon>
        <taxon>Letharia</taxon>
    </lineage>
</organism>
<protein>
    <submittedName>
        <fullName evidence="2">Uncharacterized protein</fullName>
    </submittedName>
</protein>
<name>A0A8H6CFC0_9LECA</name>